<feature type="compositionally biased region" description="Polar residues" evidence="1">
    <location>
        <begin position="571"/>
        <end position="581"/>
    </location>
</feature>
<feature type="compositionally biased region" description="Low complexity" evidence="1">
    <location>
        <begin position="131"/>
        <end position="143"/>
    </location>
</feature>
<feature type="region of interest" description="Disordered" evidence="1">
    <location>
        <begin position="124"/>
        <end position="147"/>
    </location>
</feature>
<dbReference type="KEGG" id="fas:105264087"/>
<feature type="compositionally biased region" description="Polar residues" evidence="1">
    <location>
        <begin position="277"/>
        <end position="287"/>
    </location>
</feature>
<feature type="compositionally biased region" description="Basic residues" evidence="1">
    <location>
        <begin position="584"/>
        <end position="597"/>
    </location>
</feature>
<feature type="compositionally biased region" description="Polar residues" evidence="1">
    <location>
        <begin position="169"/>
        <end position="183"/>
    </location>
</feature>
<keyword evidence="2" id="KW-1185">Reference proteome</keyword>
<feature type="compositionally biased region" description="Polar residues" evidence="1">
    <location>
        <begin position="1158"/>
        <end position="1172"/>
    </location>
</feature>
<accession>A0A9R1SXK2</accession>
<feature type="compositionally biased region" description="Low complexity" evidence="1">
    <location>
        <begin position="42"/>
        <end position="56"/>
    </location>
</feature>
<dbReference type="RefSeq" id="XP_011298982.1">
    <property type="nucleotide sequence ID" value="XM_011300680.1"/>
</dbReference>
<dbReference type="OrthoDB" id="7689910at2759"/>
<feature type="region of interest" description="Disordered" evidence="1">
    <location>
        <begin position="1297"/>
        <end position="1334"/>
    </location>
</feature>
<feature type="region of interest" description="Disordered" evidence="1">
    <location>
        <begin position="1060"/>
        <end position="1111"/>
    </location>
</feature>
<feature type="region of interest" description="Disordered" evidence="1">
    <location>
        <begin position="632"/>
        <end position="672"/>
    </location>
</feature>
<gene>
    <name evidence="3" type="primary">LOC105264087</name>
</gene>
<feature type="compositionally biased region" description="Basic residues" evidence="1">
    <location>
        <begin position="483"/>
        <end position="500"/>
    </location>
</feature>
<evidence type="ECO:0000313" key="2">
    <source>
        <dbReference type="Proteomes" id="UP000694866"/>
    </source>
</evidence>
<feature type="region of interest" description="Disordered" evidence="1">
    <location>
        <begin position="1196"/>
        <end position="1281"/>
    </location>
</feature>
<feature type="compositionally biased region" description="Basic residues" evidence="1">
    <location>
        <begin position="646"/>
        <end position="659"/>
    </location>
</feature>
<feature type="compositionally biased region" description="Acidic residues" evidence="1">
    <location>
        <begin position="531"/>
        <end position="542"/>
    </location>
</feature>
<proteinExistence type="predicted"/>
<evidence type="ECO:0000256" key="1">
    <source>
        <dbReference type="SAM" id="MobiDB-lite"/>
    </source>
</evidence>
<evidence type="ECO:0000313" key="3">
    <source>
        <dbReference type="RefSeq" id="XP_011298982.1"/>
    </source>
</evidence>
<feature type="region of interest" description="Disordered" evidence="1">
    <location>
        <begin position="169"/>
        <end position="195"/>
    </location>
</feature>
<feature type="region of interest" description="Disordered" evidence="1">
    <location>
        <begin position="1"/>
        <end position="93"/>
    </location>
</feature>
<feature type="region of interest" description="Disordered" evidence="1">
    <location>
        <begin position="910"/>
        <end position="944"/>
    </location>
</feature>
<organism evidence="2 3">
    <name type="scientific">Fopius arisanus</name>
    <dbReference type="NCBI Taxonomy" id="64838"/>
    <lineage>
        <taxon>Eukaryota</taxon>
        <taxon>Metazoa</taxon>
        <taxon>Ecdysozoa</taxon>
        <taxon>Arthropoda</taxon>
        <taxon>Hexapoda</taxon>
        <taxon>Insecta</taxon>
        <taxon>Pterygota</taxon>
        <taxon>Neoptera</taxon>
        <taxon>Endopterygota</taxon>
        <taxon>Hymenoptera</taxon>
        <taxon>Apocrita</taxon>
        <taxon>Ichneumonoidea</taxon>
        <taxon>Braconidae</taxon>
        <taxon>Opiinae</taxon>
        <taxon>Fopius</taxon>
    </lineage>
</organism>
<feature type="compositionally biased region" description="Basic and acidic residues" evidence="1">
    <location>
        <begin position="1299"/>
        <end position="1312"/>
    </location>
</feature>
<feature type="region of interest" description="Disordered" evidence="1">
    <location>
        <begin position="568"/>
        <end position="602"/>
    </location>
</feature>
<feature type="compositionally biased region" description="Polar residues" evidence="1">
    <location>
        <begin position="1"/>
        <end position="11"/>
    </location>
</feature>
<feature type="compositionally biased region" description="Polar residues" evidence="1">
    <location>
        <begin position="1253"/>
        <end position="1268"/>
    </location>
</feature>
<dbReference type="GeneID" id="105264087"/>
<feature type="compositionally biased region" description="Basic and acidic residues" evidence="1">
    <location>
        <begin position="1201"/>
        <end position="1221"/>
    </location>
</feature>
<sequence>MSLLNGANLTPSIAEMKRNGSGDSQAERSSVGPRRRVHLLQTTALRRSSTETSSTSPLRNNVLQSWTQRRSPILIRDSSSDPDKSVSPSRFRFSRNRKPLSRILFSPSQEFQSNSGNSLLQEQLSPRNHFSQSISSKSQSQSQPTNIVKSANRLKEIRARCICENANVNSMGQPANISTPKSRQSVDREDDINIDEMSDDEVICDDSDRSGRSRDQLGSEIRKTVEDVIDISDGEEVPVSAPLSATPHSPRVNDVRDIVTIEISETEPEERVELISSVPTTPQTKSNDGIIEDHKSESNDDCILIYDDEGKTSEDPVMSVSLLEEEEFKGFGTPRQPSRLHLISQENGEVSEGTGHADGPGSGAAVTAEISADVPTAKTLEAQLKLTKPCYIPLFQAKIELEKFFEERNEKEEERKLRSREKSKEIQEGEPIPMETADSVEGSSSQGTSNFGGITRAHETEHDSERKGNEVYEKLEKQGSGERKRRGRKPGSKNKIKVRKISSDDREKDVEDEGPEITRRRCTQKSRDVEGCESDEVEVEEATGEKSNEIASSVEKIVDYQTPKEAEKLDNVSQVLETQTSGERKKRGRKPGVKAKPKSTLEVPAVKPKEPYQYSKTVGNMTINVITKNQAMEKAPPPNNDGFAGKAKRGRKLGVKNKPKGPGGGIQGFKRPKRKYTVKAKSQCIGQGIIQEPELHCCYEKPCCVSVGCSHGNNHKRIGKLLSLPDNTEFLFAEQKYQETVEKINERMAQANNSDSGTDSVDTEDQTGDGLQKAIIEFAPIELISNSESNGKKIRGFTVPLPLSVPMDDFETLEKSQEDKIPKPKIVQDETFPEGTLNHVLPKLLKTGAPQSTTAPTSPRREKFGIRSTVPSRKCLNPSKSSAIIDSKILSCFDKTWRKIPEIAALMSEDVSSPKKIRSDESFDGDTTDERQSSRSPSISNIDVMNGHARTSLLNGLFSKPHILSSSTNNRRTFEKISHKSVSKDQRIIKGITSEKKYGNKTNRPRLTKENLEIINQSTDAQDGLDVMSHIMKQMQVPGKTVPAIKIPLSPPIVARRLPEDGKYQNGAVGVKNNRKRIADENLQSPDEKRVKRNSQWSLNGDDDLSETSNDSRLSVFVGDRSRSSYILSGFEKKSATGKNELIDAWLTKDVDSKDATSHSPHSAKTFMNTPNERNDGDLEMADTLEAILQVGLNSEDTIDEATKDVPNKDDIPPVDSEHELSSGSSSSKTVTESLKESSSSGIGTQDKEKQSSFETDNGGNIQASQPSAVVVPQDDDEEEDDDALFLDVGDDDLMEETPETHEAKKDKDKPPQKISPIKRQATPPRINPNESPKRIAPIVSSSILTIRGKSAHIASKPVNWDDGEILDRASNSETYQMANFDRYASQTYREFNDQYSAVDAAEGHEPGDDYDVYAPVQNTERMYFPKDPKVFFKGLCYAYLKTGKCSRLDCPFHNNKFSFYLQNLSKAFPAVIESVLNHAIQESYFHALLEIYPDAVKQLSLRSIQNVCTKIHVQAVKHKTKVHVNYAAYKFYQESMKPIVAALIELKKSPITIINMLSKCFLLPDDDDIKKLMRVLIASKQIAPGFHWDTFRDLVKQLTSAPPQFLVSLILHDCVKYDKSREYLEEVYENVIRRIPQPTLQTIDSNLLKPFTQFSDTIVGGHVNDGGDRTPMPDNENDFSVGGEPCPQIASPDDVRHVERCEEKTKTIVLEPRRKSVKERLGRRVALNGPRRVEEQEPLDLIPIDRVSRPTSLYKKHVQDLHLDLGNIRHGLKHRDYRRVIDTLNCTRNRETKPFAKGFYHILCREVMTSADHLQELIKLSVHTRSFRILHLLFEIGSHFLIKLANDGTWIIAYRLLKILKRMCGIREAPKYIFLMAEIFIANQRPLKALALLNQYNLISLPRNNWALRSHSIDKSLRKMILGNLLMSLCGVCPQEALSVFKKMLEQQINCYEPIDLSQYTDEICKSLLKSNRKEELVEIANLIVRHRLNARRSTLRALIVAVFHSDFISSRRLHQYTTWIGLYPIINIINPTCIRINTDYTEEEMFLQIFHLFKNIRDKFGALVKDIIPENVLIYLNFQIVPQFKCIINARYNAIALARAKKLMKKALKHFNPAINVVKDMENIFKLSGENIVAYLNSENFQRLLSEET</sequence>
<feature type="compositionally biased region" description="Low complexity" evidence="1">
    <location>
        <begin position="1222"/>
        <end position="1242"/>
    </location>
</feature>
<feature type="compositionally biased region" description="Polar residues" evidence="1">
    <location>
        <begin position="934"/>
        <end position="943"/>
    </location>
</feature>
<dbReference type="Proteomes" id="UP000694866">
    <property type="component" value="Unplaced"/>
</dbReference>
<feature type="compositionally biased region" description="Polar residues" evidence="1">
    <location>
        <begin position="441"/>
        <end position="452"/>
    </location>
</feature>
<feature type="region of interest" description="Disordered" evidence="1">
    <location>
        <begin position="270"/>
        <end position="294"/>
    </location>
</feature>
<feature type="compositionally biased region" description="Basic and acidic residues" evidence="1">
    <location>
        <begin position="456"/>
        <end position="482"/>
    </location>
</feature>
<name>A0A9R1SXK2_9HYME</name>
<feature type="compositionally biased region" description="Basic and acidic residues" evidence="1">
    <location>
        <begin position="407"/>
        <end position="427"/>
    </location>
</feature>
<reference evidence="3" key="1">
    <citation type="submission" date="2025-08" db="UniProtKB">
        <authorList>
            <consortium name="RefSeq"/>
        </authorList>
    </citation>
    <scope>IDENTIFICATION</scope>
    <source>
        <strain evidence="3">USDA-PBARC FA_bdor</strain>
        <tissue evidence="3">Whole organism</tissue>
    </source>
</reference>
<feature type="compositionally biased region" description="Polar residues" evidence="1">
    <location>
        <begin position="57"/>
        <end position="70"/>
    </location>
</feature>
<feature type="region of interest" description="Disordered" evidence="1">
    <location>
        <begin position="1152"/>
        <end position="1177"/>
    </location>
</feature>
<protein>
    <submittedName>
        <fullName evidence="3">Uncharacterized protein isoform X1</fullName>
    </submittedName>
</protein>
<feature type="region of interest" description="Disordered" evidence="1">
    <location>
        <begin position="407"/>
        <end position="551"/>
    </location>
</feature>